<reference evidence="3 4" key="1">
    <citation type="journal article" date="2018" name="BMC Genomics">
        <title>Comparative genome analyses reveal sequence features reflecting distinct modes of host-adaptation between dicot and monocot powdery mildew.</title>
        <authorList>
            <person name="Wu Y."/>
            <person name="Ma X."/>
            <person name="Pan Z."/>
            <person name="Kale S.D."/>
            <person name="Song Y."/>
            <person name="King H."/>
            <person name="Zhang Q."/>
            <person name="Presley C."/>
            <person name="Deng X."/>
            <person name="Wei C.I."/>
            <person name="Xiao S."/>
        </authorList>
    </citation>
    <scope>NUCLEOTIDE SEQUENCE [LARGE SCALE GENOMIC DNA]</scope>
    <source>
        <strain evidence="3">UCSC1</strain>
    </source>
</reference>
<dbReference type="EMBL" id="MCBR01022472">
    <property type="protein sequence ID" value="RKF53096.1"/>
    <property type="molecule type" value="Genomic_DNA"/>
</dbReference>
<comment type="caution">
    <text evidence="3">The sequence shown here is derived from an EMBL/GenBank/DDBJ whole genome shotgun (WGS) entry which is preliminary data.</text>
</comment>
<keyword evidence="2" id="KW-0472">Membrane</keyword>
<sequence>MVKSSIPLAIFFSLLLLIIIFSCIGLLVHTQLRARRLGLPRPSLSSYNPFAKKHEYYGPSPAHGGLVGWARDKVRIFKNRNIHSSTGPSAEPFRNNDGRRMKNHKFNPLDPDEAWDTRVEEEPSSYPFYQEEEFKYHHLTDVPPEQNHSRDEEPS</sequence>
<proteinExistence type="predicted"/>
<dbReference type="PROSITE" id="PS51257">
    <property type="entry name" value="PROKAR_LIPOPROTEIN"/>
    <property type="match status" value="1"/>
</dbReference>
<dbReference type="Proteomes" id="UP000285405">
    <property type="component" value="Unassembled WGS sequence"/>
</dbReference>
<evidence type="ECO:0000313" key="4">
    <source>
        <dbReference type="Proteomes" id="UP000285405"/>
    </source>
</evidence>
<accession>A0A420H6M8</accession>
<evidence type="ECO:0000256" key="1">
    <source>
        <dbReference type="SAM" id="MobiDB-lite"/>
    </source>
</evidence>
<feature type="region of interest" description="Disordered" evidence="1">
    <location>
        <begin position="136"/>
        <end position="155"/>
    </location>
</feature>
<keyword evidence="2" id="KW-0812">Transmembrane</keyword>
<feature type="transmembrane region" description="Helical" evidence="2">
    <location>
        <begin position="6"/>
        <end position="28"/>
    </location>
</feature>
<feature type="region of interest" description="Disordered" evidence="1">
    <location>
        <begin position="80"/>
        <end position="127"/>
    </location>
</feature>
<protein>
    <submittedName>
        <fullName evidence="3">Uncharacterized protein</fullName>
    </submittedName>
</protein>
<dbReference type="OrthoDB" id="5414285at2759"/>
<evidence type="ECO:0000256" key="2">
    <source>
        <dbReference type="SAM" id="Phobius"/>
    </source>
</evidence>
<evidence type="ECO:0000313" key="3">
    <source>
        <dbReference type="EMBL" id="RKF53096.1"/>
    </source>
</evidence>
<keyword evidence="2" id="KW-1133">Transmembrane helix</keyword>
<organism evidence="3 4">
    <name type="scientific">Golovinomyces cichoracearum</name>
    <dbReference type="NCBI Taxonomy" id="62708"/>
    <lineage>
        <taxon>Eukaryota</taxon>
        <taxon>Fungi</taxon>
        <taxon>Dikarya</taxon>
        <taxon>Ascomycota</taxon>
        <taxon>Pezizomycotina</taxon>
        <taxon>Leotiomycetes</taxon>
        <taxon>Erysiphales</taxon>
        <taxon>Erysiphaceae</taxon>
        <taxon>Golovinomyces</taxon>
    </lineage>
</organism>
<dbReference type="AlphaFoldDB" id="A0A420H6M8"/>
<gene>
    <name evidence="3" type="ORF">GcC1_224033</name>
</gene>
<name>A0A420H6M8_9PEZI</name>